<evidence type="ECO:0000313" key="5">
    <source>
        <dbReference type="Proteomes" id="UP000015104"/>
    </source>
</evidence>
<sequence>MWIISIIKHIFVRFYRFMRTLRHKWLWSCDDEIINEPISYDCINVEEQPVSCINNKILQAAPLPGQGSSVDSRPERSRPETRNMASGQSGHGVPSRSDKSQFSQGRAEQGNHKSNQASNKRKFEDPLDMVKEIDNEAAKLELEVDKFTGDYQDKEYKFLDEMLTRCMLKLDNIDSNGREDVRNARRSTLNRVDRCINILESKGNSSESGENKNDSNSDANTDTTSEAQQNDSSSESNQSNESGGTEGDNKSVNCAAYGEIEKKDNNINQYQSATNMPEFFVKPVFSSSIVENLIAEILDQDEPSEEPSEIDIETDYDQKASTRLELDQFGLNICSAVSLPIKI</sequence>
<dbReference type="EMBL" id="CAEY01001803">
    <property type="status" value="NOT_ANNOTATED_CDS"/>
    <property type="molecule type" value="Genomic_DNA"/>
</dbReference>
<dbReference type="InterPro" id="IPR039773">
    <property type="entry name" value="BAG_chaperone_regulator"/>
</dbReference>
<dbReference type="GO" id="GO:0005829">
    <property type="term" value="C:cytosol"/>
    <property type="evidence" value="ECO:0007669"/>
    <property type="project" value="TreeGrafter"/>
</dbReference>
<evidence type="ECO:0000256" key="2">
    <source>
        <dbReference type="SAM" id="MobiDB-lite"/>
    </source>
</evidence>
<dbReference type="GO" id="GO:0016020">
    <property type="term" value="C:membrane"/>
    <property type="evidence" value="ECO:0007669"/>
    <property type="project" value="TreeGrafter"/>
</dbReference>
<dbReference type="GO" id="GO:0000774">
    <property type="term" value="F:adenyl-nucleotide exchange factor activity"/>
    <property type="evidence" value="ECO:0007669"/>
    <property type="project" value="TreeGrafter"/>
</dbReference>
<dbReference type="EnsemblMetazoa" id="tetur06g03800.1">
    <property type="protein sequence ID" value="tetur06g03800.1"/>
    <property type="gene ID" value="tetur06g03800"/>
</dbReference>
<dbReference type="eggNOG" id="KOG4361">
    <property type="taxonomic scope" value="Eukaryota"/>
</dbReference>
<feature type="domain" description="BAG" evidence="3">
    <location>
        <begin position="131"/>
        <end position="203"/>
    </location>
</feature>
<dbReference type="SMART" id="SM00264">
    <property type="entry name" value="BAG"/>
    <property type="match status" value="1"/>
</dbReference>
<feature type="compositionally biased region" description="Basic and acidic residues" evidence="2">
    <location>
        <begin position="72"/>
        <end position="81"/>
    </location>
</feature>
<protein>
    <recommendedName>
        <fullName evidence="3">BAG domain-containing protein</fullName>
    </recommendedName>
</protein>
<evidence type="ECO:0000259" key="3">
    <source>
        <dbReference type="PROSITE" id="PS51035"/>
    </source>
</evidence>
<dbReference type="Gene3D" id="1.20.58.120">
    <property type="entry name" value="BAG domain"/>
    <property type="match status" value="1"/>
</dbReference>
<proteinExistence type="predicted"/>
<dbReference type="GO" id="GO:0050821">
    <property type="term" value="P:protein stabilization"/>
    <property type="evidence" value="ECO:0007669"/>
    <property type="project" value="TreeGrafter"/>
</dbReference>
<dbReference type="Pfam" id="PF02179">
    <property type="entry name" value="BAG"/>
    <property type="match status" value="1"/>
</dbReference>
<organism evidence="4 5">
    <name type="scientific">Tetranychus urticae</name>
    <name type="common">Two-spotted spider mite</name>
    <dbReference type="NCBI Taxonomy" id="32264"/>
    <lineage>
        <taxon>Eukaryota</taxon>
        <taxon>Metazoa</taxon>
        <taxon>Ecdysozoa</taxon>
        <taxon>Arthropoda</taxon>
        <taxon>Chelicerata</taxon>
        <taxon>Arachnida</taxon>
        <taxon>Acari</taxon>
        <taxon>Acariformes</taxon>
        <taxon>Trombidiformes</taxon>
        <taxon>Prostigmata</taxon>
        <taxon>Eleutherengona</taxon>
        <taxon>Raphignathae</taxon>
        <taxon>Tetranychoidea</taxon>
        <taxon>Tetranychidae</taxon>
        <taxon>Tetranychus</taxon>
    </lineage>
</organism>
<evidence type="ECO:0000313" key="4">
    <source>
        <dbReference type="EnsemblMetazoa" id="tetur06g03800.1"/>
    </source>
</evidence>
<feature type="region of interest" description="Disordered" evidence="2">
    <location>
        <begin position="200"/>
        <end position="251"/>
    </location>
</feature>
<dbReference type="SUPFAM" id="SSF63491">
    <property type="entry name" value="BAG domain"/>
    <property type="match status" value="1"/>
</dbReference>
<dbReference type="InterPro" id="IPR036533">
    <property type="entry name" value="BAG_dom_sf"/>
</dbReference>
<name>T1K7D1_TETUR</name>
<reference evidence="4" key="2">
    <citation type="submission" date="2015-06" db="UniProtKB">
        <authorList>
            <consortium name="EnsemblMetazoa"/>
        </authorList>
    </citation>
    <scope>IDENTIFICATION</scope>
</reference>
<dbReference type="STRING" id="32264.T1K7D1"/>
<reference evidence="5" key="1">
    <citation type="submission" date="2011-08" db="EMBL/GenBank/DDBJ databases">
        <authorList>
            <person name="Rombauts S."/>
        </authorList>
    </citation>
    <scope>NUCLEOTIDE SEQUENCE</scope>
    <source>
        <strain evidence="5">London</strain>
    </source>
</reference>
<dbReference type="AlphaFoldDB" id="T1K7D1"/>
<dbReference type="GO" id="GO:0051087">
    <property type="term" value="F:protein-folding chaperone binding"/>
    <property type="evidence" value="ECO:0007669"/>
    <property type="project" value="InterPro"/>
</dbReference>
<dbReference type="GO" id="GO:0005634">
    <property type="term" value="C:nucleus"/>
    <property type="evidence" value="ECO:0007669"/>
    <property type="project" value="TreeGrafter"/>
</dbReference>
<dbReference type="Proteomes" id="UP000015104">
    <property type="component" value="Unassembled WGS sequence"/>
</dbReference>
<dbReference type="PANTHER" id="PTHR12329">
    <property type="entry name" value="BCL2-ASSOCIATED ATHANOGENE"/>
    <property type="match status" value="1"/>
</dbReference>
<keyword evidence="5" id="KW-1185">Reference proteome</keyword>
<dbReference type="HOGENOM" id="CLU_809689_0_0_1"/>
<dbReference type="PANTHER" id="PTHR12329:SF5">
    <property type="entry name" value="STARVIN, ISOFORM E"/>
    <property type="match status" value="1"/>
</dbReference>
<accession>T1K7D1</accession>
<evidence type="ECO:0000256" key="1">
    <source>
        <dbReference type="ARBA" id="ARBA00023186"/>
    </source>
</evidence>
<keyword evidence="1" id="KW-0143">Chaperone</keyword>
<dbReference type="InterPro" id="IPR003103">
    <property type="entry name" value="BAG_domain"/>
</dbReference>
<feature type="region of interest" description="Disordered" evidence="2">
    <location>
        <begin position="63"/>
        <end position="127"/>
    </location>
</feature>
<dbReference type="PROSITE" id="PS51035">
    <property type="entry name" value="BAG"/>
    <property type="match status" value="1"/>
</dbReference>
<feature type="compositionally biased region" description="Low complexity" evidence="2">
    <location>
        <begin position="225"/>
        <end position="242"/>
    </location>
</feature>
<feature type="compositionally biased region" description="Polar residues" evidence="2">
    <location>
        <begin position="100"/>
        <end position="118"/>
    </location>
</feature>